<evidence type="ECO:0000313" key="2">
    <source>
        <dbReference type="EMBL" id="CAB3773787.1"/>
    </source>
</evidence>
<dbReference type="InterPro" id="IPR029044">
    <property type="entry name" value="Nucleotide-diphossugar_trans"/>
</dbReference>
<dbReference type="InterPro" id="IPR001173">
    <property type="entry name" value="Glyco_trans_2-like"/>
</dbReference>
<dbReference type="SUPFAM" id="SSF53448">
    <property type="entry name" value="Nucleotide-diphospho-sugar transferases"/>
    <property type="match status" value="1"/>
</dbReference>
<dbReference type="Proteomes" id="UP000494363">
    <property type="component" value="Unassembled WGS sequence"/>
</dbReference>
<dbReference type="CDD" id="cd00761">
    <property type="entry name" value="Glyco_tranf_GTA_type"/>
    <property type="match status" value="1"/>
</dbReference>
<evidence type="ECO:0000259" key="1">
    <source>
        <dbReference type="Pfam" id="PF00535"/>
    </source>
</evidence>
<name>A0A6J5F8G9_9BURK</name>
<dbReference type="RefSeq" id="WP_175232737.1">
    <property type="nucleotide sequence ID" value="NZ_CADIKH010000085.1"/>
</dbReference>
<dbReference type="Pfam" id="PF00535">
    <property type="entry name" value="Glycos_transf_2"/>
    <property type="match status" value="1"/>
</dbReference>
<gene>
    <name evidence="2" type="ORF">LMG29542_07439</name>
</gene>
<proteinExistence type="predicted"/>
<dbReference type="AlphaFoldDB" id="A0A6J5F8G9"/>
<protein>
    <recommendedName>
        <fullName evidence="1">Glycosyltransferase 2-like domain-containing protein</fullName>
    </recommendedName>
</protein>
<evidence type="ECO:0000313" key="3">
    <source>
        <dbReference type="Proteomes" id="UP000494363"/>
    </source>
</evidence>
<keyword evidence="3" id="KW-1185">Reference proteome</keyword>
<reference evidence="2 3" key="1">
    <citation type="submission" date="2020-04" db="EMBL/GenBank/DDBJ databases">
        <authorList>
            <person name="De Canck E."/>
        </authorList>
    </citation>
    <scope>NUCLEOTIDE SEQUENCE [LARGE SCALE GENOMIC DNA]</scope>
    <source>
        <strain evidence="2 3">LMG 29542</strain>
    </source>
</reference>
<dbReference type="EMBL" id="CADIKH010000085">
    <property type="protein sequence ID" value="CAB3773787.1"/>
    <property type="molecule type" value="Genomic_DNA"/>
</dbReference>
<sequence length="252" mass="28917">MAAPAVSIITPTANRERFLPALARCVMRQSVNWEWLVHDDSPEPSEFMLELSARDSRVRYFHHLGPRMTIGSKRNFLIGEASAPVIAHFDDDDHYASHYLPEILRLKHDNHAELAKLSEFFVYAPSTKFFGYMDLNAEVGKHYVLSGGTVGEIEFHDKMKIGSDFILFYGFSYVYDRRLASLASFDDVNLYDDETFIRRVVGADRKVIAADDRNASCLHLVHPASTSRCFSRYEMPDFLLSRVFPQYEGYPE</sequence>
<organism evidence="2 3">
    <name type="scientific">Paraburkholderia humisilvae</name>
    <dbReference type="NCBI Taxonomy" id="627669"/>
    <lineage>
        <taxon>Bacteria</taxon>
        <taxon>Pseudomonadati</taxon>
        <taxon>Pseudomonadota</taxon>
        <taxon>Betaproteobacteria</taxon>
        <taxon>Burkholderiales</taxon>
        <taxon>Burkholderiaceae</taxon>
        <taxon>Paraburkholderia</taxon>
    </lineage>
</organism>
<dbReference type="Gene3D" id="3.90.550.10">
    <property type="entry name" value="Spore Coat Polysaccharide Biosynthesis Protein SpsA, Chain A"/>
    <property type="match status" value="1"/>
</dbReference>
<feature type="domain" description="Glycosyltransferase 2-like" evidence="1">
    <location>
        <begin position="7"/>
        <end position="114"/>
    </location>
</feature>
<accession>A0A6J5F8G9</accession>